<dbReference type="AlphaFoldDB" id="A0ABD1IKE5"/>
<sequence length="111" mass="12336">MASAPGDSRYRLPPPNIQHIVDVAPSFYLTKHAKGCLITLDKRFLSLSELQRPVVKLAGLCFDVNHIHKGMLSFSGITIHHFLNNHTVGLEKKVLGLPSSAKVSYVTPYER</sequence>
<evidence type="ECO:0000313" key="2">
    <source>
        <dbReference type="Proteomes" id="UP001567538"/>
    </source>
</evidence>
<organism evidence="1 2">
    <name type="scientific">Salvia divinorum</name>
    <name type="common">Maria pastora</name>
    <name type="synonym">Diviner's sage</name>
    <dbReference type="NCBI Taxonomy" id="28513"/>
    <lineage>
        <taxon>Eukaryota</taxon>
        <taxon>Viridiplantae</taxon>
        <taxon>Streptophyta</taxon>
        <taxon>Embryophyta</taxon>
        <taxon>Tracheophyta</taxon>
        <taxon>Spermatophyta</taxon>
        <taxon>Magnoliopsida</taxon>
        <taxon>eudicotyledons</taxon>
        <taxon>Gunneridae</taxon>
        <taxon>Pentapetalae</taxon>
        <taxon>asterids</taxon>
        <taxon>lamiids</taxon>
        <taxon>Lamiales</taxon>
        <taxon>Lamiaceae</taxon>
        <taxon>Nepetoideae</taxon>
        <taxon>Mentheae</taxon>
        <taxon>Salviinae</taxon>
        <taxon>Salvia</taxon>
        <taxon>Salvia subgen. Calosphace</taxon>
    </lineage>
</organism>
<dbReference type="Proteomes" id="UP001567538">
    <property type="component" value="Unassembled WGS sequence"/>
</dbReference>
<accession>A0ABD1IKE5</accession>
<name>A0ABD1IKE5_SALDI</name>
<reference evidence="1 2" key="1">
    <citation type="submission" date="2024-06" db="EMBL/GenBank/DDBJ databases">
        <title>A chromosome level genome sequence of Diviner's sage (Salvia divinorum).</title>
        <authorList>
            <person name="Ford S.A."/>
            <person name="Ro D.-K."/>
            <person name="Ness R.W."/>
            <person name="Phillips M.A."/>
        </authorList>
    </citation>
    <scope>NUCLEOTIDE SEQUENCE [LARGE SCALE GENOMIC DNA]</scope>
    <source>
        <strain evidence="1">SAF-2024a</strain>
        <tissue evidence="1">Leaf</tissue>
    </source>
</reference>
<evidence type="ECO:0000313" key="1">
    <source>
        <dbReference type="EMBL" id="KAL1569170.1"/>
    </source>
</evidence>
<comment type="caution">
    <text evidence="1">The sequence shown here is derived from an EMBL/GenBank/DDBJ whole genome shotgun (WGS) entry which is preliminary data.</text>
</comment>
<dbReference type="EMBL" id="JBEAFC010000001">
    <property type="protein sequence ID" value="KAL1569170.1"/>
    <property type="molecule type" value="Genomic_DNA"/>
</dbReference>
<gene>
    <name evidence="1" type="ORF">AAHA92_00681</name>
</gene>
<keyword evidence="2" id="KW-1185">Reference proteome</keyword>
<protein>
    <submittedName>
        <fullName evidence="1">Prolyl oligopeptidase family protein</fullName>
    </submittedName>
</protein>
<proteinExistence type="predicted"/>